<name>A0A7J7LQA3_9MAGN</name>
<dbReference type="Proteomes" id="UP000541444">
    <property type="component" value="Unassembled WGS sequence"/>
</dbReference>
<dbReference type="Gene3D" id="3.40.50.2000">
    <property type="entry name" value="Glycogen Phosphorylase B"/>
    <property type="match status" value="1"/>
</dbReference>
<organism evidence="2 3">
    <name type="scientific">Kingdonia uniflora</name>
    <dbReference type="NCBI Taxonomy" id="39325"/>
    <lineage>
        <taxon>Eukaryota</taxon>
        <taxon>Viridiplantae</taxon>
        <taxon>Streptophyta</taxon>
        <taxon>Embryophyta</taxon>
        <taxon>Tracheophyta</taxon>
        <taxon>Spermatophyta</taxon>
        <taxon>Magnoliopsida</taxon>
        <taxon>Ranunculales</taxon>
        <taxon>Circaeasteraceae</taxon>
        <taxon>Kingdonia</taxon>
    </lineage>
</organism>
<comment type="similarity">
    <text evidence="1">Belongs to the UDP-glycosyltransferase family.</text>
</comment>
<accession>A0A7J7LQA3</accession>
<evidence type="ECO:0000313" key="2">
    <source>
        <dbReference type="EMBL" id="KAF6144807.1"/>
    </source>
</evidence>
<dbReference type="SUPFAM" id="SSF53756">
    <property type="entry name" value="UDP-Glycosyltransferase/glycogen phosphorylase"/>
    <property type="match status" value="1"/>
</dbReference>
<dbReference type="AlphaFoldDB" id="A0A7J7LQA3"/>
<protein>
    <submittedName>
        <fullName evidence="2">Uncharacterized protein</fullName>
    </submittedName>
</protein>
<dbReference type="GO" id="GO:0080044">
    <property type="term" value="F:quercetin 7-O-glucosyltransferase activity"/>
    <property type="evidence" value="ECO:0007669"/>
    <property type="project" value="TreeGrafter"/>
</dbReference>
<gene>
    <name evidence="2" type="ORF">GIB67_038906</name>
</gene>
<dbReference type="GO" id="GO:0080043">
    <property type="term" value="F:quercetin 3-O-glucosyltransferase activity"/>
    <property type="evidence" value="ECO:0007669"/>
    <property type="project" value="TreeGrafter"/>
</dbReference>
<evidence type="ECO:0000256" key="1">
    <source>
        <dbReference type="ARBA" id="ARBA00009995"/>
    </source>
</evidence>
<dbReference type="OrthoDB" id="5835829at2759"/>
<dbReference type="PANTHER" id="PTHR11926:SF1547">
    <property type="entry name" value="GLYCOSYLTRANSFERASE"/>
    <property type="match status" value="1"/>
</dbReference>
<dbReference type="PANTHER" id="PTHR11926">
    <property type="entry name" value="GLUCOSYL/GLUCURONOSYL TRANSFERASES"/>
    <property type="match status" value="1"/>
</dbReference>
<dbReference type="EMBL" id="JACGCM010002109">
    <property type="protein sequence ID" value="KAF6144807.1"/>
    <property type="molecule type" value="Genomic_DNA"/>
</dbReference>
<sequence length="120" mass="13557">MMQFAKLLYFRGFHITFVNTKFNHKLLLRSMGSDQLKGLPDFQFETIPDGLPMFHRDATQDIPSLCSTSAQKYLLASLIDLVGKLKSLSVVPDVTCIVCDALMSMGIKAAKHLWLCIRYT</sequence>
<reference evidence="2 3" key="1">
    <citation type="journal article" date="2020" name="IScience">
        <title>Genome Sequencing of the Endangered Kingdonia uniflora (Circaeasteraceae, Ranunculales) Reveals Potential Mechanisms of Evolutionary Specialization.</title>
        <authorList>
            <person name="Sun Y."/>
            <person name="Deng T."/>
            <person name="Zhang A."/>
            <person name="Moore M.J."/>
            <person name="Landis J.B."/>
            <person name="Lin N."/>
            <person name="Zhang H."/>
            <person name="Zhang X."/>
            <person name="Huang J."/>
            <person name="Zhang X."/>
            <person name="Sun H."/>
            <person name="Wang H."/>
        </authorList>
    </citation>
    <scope>NUCLEOTIDE SEQUENCE [LARGE SCALE GENOMIC DNA]</scope>
    <source>
        <strain evidence="2">TB1705</strain>
        <tissue evidence="2">Leaf</tissue>
    </source>
</reference>
<keyword evidence="3" id="KW-1185">Reference proteome</keyword>
<proteinExistence type="inferred from homology"/>
<comment type="caution">
    <text evidence="2">The sequence shown here is derived from an EMBL/GenBank/DDBJ whole genome shotgun (WGS) entry which is preliminary data.</text>
</comment>
<evidence type="ECO:0000313" key="3">
    <source>
        <dbReference type="Proteomes" id="UP000541444"/>
    </source>
</evidence>